<proteinExistence type="predicted"/>
<name>A0A432DZX9_9FLAO</name>
<accession>A0A432DZX9</accession>
<dbReference type="AlphaFoldDB" id="A0A432DZX9"/>
<dbReference type="Proteomes" id="UP000276953">
    <property type="component" value="Unassembled WGS sequence"/>
</dbReference>
<sequence>MFLPNDSKILIADRDESYHLALAELITKTDDSHAYLHSNPISLHLYGSRKVPVEYSYAEGKLVVTKSMLPVTKGKVR</sequence>
<comment type="caution">
    <text evidence="1">The sequence shown here is derived from an EMBL/GenBank/DDBJ whole genome shotgun (WGS) entry which is preliminary data.</text>
</comment>
<dbReference type="EMBL" id="RYFC01000001">
    <property type="protein sequence ID" value="RTZ49689.1"/>
    <property type="molecule type" value="Genomic_DNA"/>
</dbReference>
<evidence type="ECO:0000313" key="2">
    <source>
        <dbReference type="Proteomes" id="UP000276953"/>
    </source>
</evidence>
<evidence type="ECO:0000313" key="1">
    <source>
        <dbReference type="EMBL" id="RTZ49689.1"/>
    </source>
</evidence>
<organism evidence="1 2">
    <name type="scientific">Chryseobacterium arthrosphaerae</name>
    <dbReference type="NCBI Taxonomy" id="651561"/>
    <lineage>
        <taxon>Bacteria</taxon>
        <taxon>Pseudomonadati</taxon>
        <taxon>Bacteroidota</taxon>
        <taxon>Flavobacteriia</taxon>
        <taxon>Flavobacteriales</taxon>
        <taxon>Weeksellaceae</taxon>
        <taxon>Chryseobacterium group</taxon>
        <taxon>Chryseobacterium</taxon>
    </lineage>
</organism>
<protein>
    <submittedName>
        <fullName evidence="1">Uncharacterized protein</fullName>
    </submittedName>
</protein>
<reference evidence="1 2" key="1">
    <citation type="submission" date="2018-12" db="EMBL/GenBank/DDBJ databases">
        <title>Draft Genome Sequence of Chryseobacterium arthrosphaerae strain ED882-96 Isolated from the Blood of a Patient with Liver Cirrhosis in Taiwan.</title>
        <authorList>
            <person name="Lin J.-N."/>
            <person name="Lai C.-H."/>
            <person name="Yang C.-H."/>
            <person name="Huang Y.-H."/>
        </authorList>
    </citation>
    <scope>NUCLEOTIDE SEQUENCE [LARGE SCALE GENOMIC DNA]</scope>
    <source>
        <strain evidence="1 2">ED882-96</strain>
    </source>
</reference>
<gene>
    <name evidence="1" type="ORF">EJ377_05035</name>
</gene>